<evidence type="ECO:0000256" key="1">
    <source>
        <dbReference type="ARBA" id="ARBA00022491"/>
    </source>
</evidence>
<dbReference type="Proteomes" id="UP000198582">
    <property type="component" value="Unassembled WGS sequence"/>
</dbReference>
<dbReference type="InterPro" id="IPR001647">
    <property type="entry name" value="HTH_TetR"/>
</dbReference>
<dbReference type="STRING" id="394193.SAMN04489732_13317"/>
<dbReference type="PRINTS" id="PR00455">
    <property type="entry name" value="HTHTETR"/>
</dbReference>
<dbReference type="GO" id="GO:0003700">
    <property type="term" value="F:DNA-binding transcription factor activity"/>
    <property type="evidence" value="ECO:0007669"/>
    <property type="project" value="TreeGrafter"/>
</dbReference>
<dbReference type="Pfam" id="PF00440">
    <property type="entry name" value="TetR_N"/>
    <property type="match status" value="1"/>
</dbReference>
<dbReference type="Pfam" id="PF13977">
    <property type="entry name" value="TetR_C_6"/>
    <property type="match status" value="1"/>
</dbReference>
<accession>A0A1H8YPE0</accession>
<evidence type="ECO:0000313" key="6">
    <source>
        <dbReference type="Proteomes" id="UP000198582"/>
    </source>
</evidence>
<dbReference type="AlphaFoldDB" id="A0A1H8YPE0"/>
<dbReference type="GO" id="GO:0000976">
    <property type="term" value="F:transcription cis-regulatory region binding"/>
    <property type="evidence" value="ECO:0007669"/>
    <property type="project" value="TreeGrafter"/>
</dbReference>
<dbReference type="InterPro" id="IPR023772">
    <property type="entry name" value="DNA-bd_HTH_TetR-type_CS"/>
</dbReference>
<dbReference type="PROSITE" id="PS01081">
    <property type="entry name" value="HTH_TETR_1"/>
    <property type="match status" value="1"/>
</dbReference>
<keyword evidence="2 3" id="KW-0238">DNA-binding</keyword>
<dbReference type="InterPro" id="IPR039538">
    <property type="entry name" value="BetI_C"/>
</dbReference>
<keyword evidence="6" id="KW-1185">Reference proteome</keyword>
<dbReference type="SUPFAM" id="SSF46689">
    <property type="entry name" value="Homeodomain-like"/>
    <property type="match status" value="1"/>
</dbReference>
<dbReference type="InterPro" id="IPR050109">
    <property type="entry name" value="HTH-type_TetR-like_transc_reg"/>
</dbReference>
<dbReference type="PANTHER" id="PTHR30055:SF229">
    <property type="entry name" value="HTH-TYPE TRANSCRIPTIONAL REPRESSOR RV1474C"/>
    <property type="match status" value="1"/>
</dbReference>
<feature type="DNA-binding region" description="H-T-H motif" evidence="3">
    <location>
        <begin position="56"/>
        <end position="75"/>
    </location>
</feature>
<keyword evidence="1" id="KW-0678">Repressor</keyword>
<proteinExistence type="predicted"/>
<evidence type="ECO:0000313" key="5">
    <source>
        <dbReference type="EMBL" id="SEP53902.1"/>
    </source>
</evidence>
<gene>
    <name evidence="5" type="ORF">SAMN04489732_13317</name>
</gene>
<dbReference type="PANTHER" id="PTHR30055">
    <property type="entry name" value="HTH-TYPE TRANSCRIPTIONAL REGULATOR RUTR"/>
    <property type="match status" value="1"/>
</dbReference>
<sequence>MIIRFTVAWAAPVVKIAAGLQCGMPRVSQEHRDKRRRQILDAATLCFARKGFHATSMPDIFAEVGLSSGAVYGYFRSKQAIIEALLDSAMRPVLAALHDAAEVEPPLRVPEIIDVIHREMATVLDTDEATSLIVQFWAESIRVPQIRDSQRHDVIQLHDALLTLLGRLQPGRRVSSDSAWALIALGLGTFISQTVLRTNSLPTATLVDQLRVVLSEPE</sequence>
<reference evidence="6" key="1">
    <citation type="submission" date="2016-10" db="EMBL/GenBank/DDBJ databases">
        <authorList>
            <person name="Varghese N."/>
            <person name="Submissions S."/>
        </authorList>
    </citation>
    <scope>NUCLEOTIDE SEQUENCE [LARGE SCALE GENOMIC DNA]</scope>
    <source>
        <strain evidence="6">DSM 44993</strain>
    </source>
</reference>
<organism evidence="5 6">
    <name type="scientific">Amycolatopsis saalfeldensis</name>
    <dbReference type="NCBI Taxonomy" id="394193"/>
    <lineage>
        <taxon>Bacteria</taxon>
        <taxon>Bacillati</taxon>
        <taxon>Actinomycetota</taxon>
        <taxon>Actinomycetes</taxon>
        <taxon>Pseudonocardiales</taxon>
        <taxon>Pseudonocardiaceae</taxon>
        <taxon>Amycolatopsis</taxon>
    </lineage>
</organism>
<evidence type="ECO:0000259" key="4">
    <source>
        <dbReference type="PROSITE" id="PS50977"/>
    </source>
</evidence>
<evidence type="ECO:0000256" key="3">
    <source>
        <dbReference type="PROSITE-ProRule" id="PRU00335"/>
    </source>
</evidence>
<dbReference type="PROSITE" id="PS50977">
    <property type="entry name" value="HTH_TETR_2"/>
    <property type="match status" value="1"/>
</dbReference>
<protein>
    <submittedName>
        <fullName evidence="5">DNA-binding transcriptional regulator, AcrR family</fullName>
    </submittedName>
</protein>
<feature type="domain" description="HTH tetR-type" evidence="4">
    <location>
        <begin position="33"/>
        <end position="93"/>
    </location>
</feature>
<dbReference type="Gene3D" id="1.10.357.10">
    <property type="entry name" value="Tetracycline Repressor, domain 2"/>
    <property type="match status" value="1"/>
</dbReference>
<dbReference type="InterPro" id="IPR009057">
    <property type="entry name" value="Homeodomain-like_sf"/>
</dbReference>
<dbReference type="EMBL" id="FOEF01000033">
    <property type="protein sequence ID" value="SEP53902.1"/>
    <property type="molecule type" value="Genomic_DNA"/>
</dbReference>
<evidence type="ECO:0000256" key="2">
    <source>
        <dbReference type="ARBA" id="ARBA00023125"/>
    </source>
</evidence>
<name>A0A1H8YPE0_9PSEU</name>